<dbReference type="PANTHER" id="PTHR46527:SF1">
    <property type="entry name" value="NUCLEOPORIN NUP42"/>
    <property type="match status" value="1"/>
</dbReference>
<dbReference type="Gene3D" id="4.10.1000.10">
    <property type="entry name" value="Zinc finger, CCCH-type"/>
    <property type="match status" value="1"/>
</dbReference>
<feature type="domain" description="C3H1-type" evidence="10">
    <location>
        <begin position="1"/>
        <end position="25"/>
    </location>
</feature>
<evidence type="ECO:0000256" key="2">
    <source>
        <dbReference type="ARBA" id="ARBA00022723"/>
    </source>
</evidence>
<reference evidence="11" key="1">
    <citation type="submission" date="2022-05" db="EMBL/GenBank/DDBJ databases">
        <authorList>
            <person name="Okamura Y."/>
        </authorList>
    </citation>
    <scope>NUCLEOTIDE SEQUENCE</scope>
</reference>
<gene>
    <name evidence="11" type="ORF">PIBRA_LOCUS6938</name>
</gene>
<evidence type="ECO:0000256" key="8">
    <source>
        <dbReference type="ARBA" id="ARBA00042384"/>
    </source>
</evidence>
<feature type="zinc finger region" description="C3H1-type" evidence="9">
    <location>
        <begin position="1"/>
        <end position="25"/>
    </location>
</feature>
<dbReference type="InterPro" id="IPR041367">
    <property type="entry name" value="Znf-CCCH_4"/>
</dbReference>
<dbReference type="InterPro" id="IPR036855">
    <property type="entry name" value="Znf_CCCH_sf"/>
</dbReference>
<sequence length="359" mass="40187">MVICKYFLQGCCRFGQNCRYEHEYSSKYSYQAANTTTTNTNVTDDQLVSQVQSDIQAALNGGQWILSCYAPYKEKACFPGLNELSQEEARLIIYEAKANQTLEQAVTYMNNLFKETRQKYQQLLQPSAVIIKVLQSIYRGEPVSSPFELENQAFGSKATSLFRNAIQNDAFQNNTQTNSVFSRLGTQTTNTFNSAPKSIFAQAAQNTFGHSQPSNIFPTQPQDNTAAKSLFAQASQSVFGQQKQNVNVFATNQPQNVFAANHQDQSVFSVSSPQQNPANPFGIPQQNQCGNVFQQNAQSRMRSDIFASTRNVFEKAPTDDENVYSKIEDLSELDLEAYNNSEFKLGLIPELPPPHMLCV</sequence>
<keyword evidence="3 9" id="KW-0863">Zinc-finger</keyword>
<dbReference type="OrthoDB" id="20729at2759"/>
<evidence type="ECO:0000256" key="9">
    <source>
        <dbReference type="PROSITE-ProRule" id="PRU00723"/>
    </source>
</evidence>
<evidence type="ECO:0000256" key="1">
    <source>
        <dbReference type="ARBA" id="ARBA00004335"/>
    </source>
</evidence>
<keyword evidence="12" id="KW-1185">Reference proteome</keyword>
<organism evidence="11 12">
    <name type="scientific">Pieris brassicae</name>
    <name type="common">White butterfly</name>
    <name type="synonym">Large white butterfly</name>
    <dbReference type="NCBI Taxonomy" id="7116"/>
    <lineage>
        <taxon>Eukaryota</taxon>
        <taxon>Metazoa</taxon>
        <taxon>Ecdysozoa</taxon>
        <taxon>Arthropoda</taxon>
        <taxon>Hexapoda</taxon>
        <taxon>Insecta</taxon>
        <taxon>Pterygota</taxon>
        <taxon>Neoptera</taxon>
        <taxon>Endopterygota</taxon>
        <taxon>Lepidoptera</taxon>
        <taxon>Glossata</taxon>
        <taxon>Ditrysia</taxon>
        <taxon>Papilionoidea</taxon>
        <taxon>Pieridae</taxon>
        <taxon>Pierinae</taxon>
        <taxon>Pieris</taxon>
    </lineage>
</organism>
<evidence type="ECO:0000259" key="10">
    <source>
        <dbReference type="PROSITE" id="PS50103"/>
    </source>
</evidence>
<protein>
    <recommendedName>
        <fullName evidence="7">Nucleoporin NUP42</fullName>
    </recommendedName>
    <alternativeName>
        <fullName evidence="8">Nucleoporin-like protein 2</fullName>
    </alternativeName>
</protein>
<comment type="function">
    <text evidence="6">Required for the export of mRNAs containing poly(A) tails from the nucleus into the cytoplasm.</text>
</comment>
<evidence type="ECO:0000313" key="11">
    <source>
        <dbReference type="EMBL" id="CAH4030272.1"/>
    </source>
</evidence>
<keyword evidence="4 9" id="KW-0862">Zinc</keyword>
<evidence type="ECO:0000256" key="5">
    <source>
        <dbReference type="ARBA" id="ARBA00023242"/>
    </source>
</evidence>
<evidence type="ECO:0000313" key="12">
    <source>
        <dbReference type="Proteomes" id="UP001152562"/>
    </source>
</evidence>
<name>A0A9P0TN15_PIEBR</name>
<dbReference type="SUPFAM" id="SSF90229">
    <property type="entry name" value="CCCH zinc finger"/>
    <property type="match status" value="1"/>
</dbReference>
<dbReference type="GO" id="GO:0008270">
    <property type="term" value="F:zinc ion binding"/>
    <property type="evidence" value="ECO:0007669"/>
    <property type="project" value="UniProtKB-KW"/>
</dbReference>
<dbReference type="InterPro" id="IPR051767">
    <property type="entry name" value="Nucleoporin_NUP42"/>
</dbReference>
<evidence type="ECO:0000256" key="6">
    <source>
        <dbReference type="ARBA" id="ARBA00037262"/>
    </source>
</evidence>
<dbReference type="PROSITE" id="PS50103">
    <property type="entry name" value="ZF_C3H1"/>
    <property type="match status" value="1"/>
</dbReference>
<dbReference type="EMBL" id="CALOZG010000010">
    <property type="protein sequence ID" value="CAH4030272.1"/>
    <property type="molecule type" value="Genomic_DNA"/>
</dbReference>
<dbReference type="AlphaFoldDB" id="A0A9P0TN15"/>
<keyword evidence="5" id="KW-0539">Nucleus</keyword>
<dbReference type="InterPro" id="IPR000571">
    <property type="entry name" value="Znf_CCCH"/>
</dbReference>
<comment type="caution">
    <text evidence="11">The sequence shown here is derived from an EMBL/GenBank/DDBJ whole genome shotgun (WGS) entry which is preliminary data.</text>
</comment>
<dbReference type="PANTHER" id="PTHR46527">
    <property type="entry name" value="NUCLEOPORIN-LIKE PROTEIN 2"/>
    <property type="match status" value="1"/>
</dbReference>
<dbReference type="GO" id="GO:0031965">
    <property type="term" value="C:nuclear membrane"/>
    <property type="evidence" value="ECO:0007669"/>
    <property type="project" value="UniProtKB-SubCell"/>
</dbReference>
<dbReference type="Pfam" id="PF18044">
    <property type="entry name" value="zf-CCCH_4"/>
    <property type="match status" value="1"/>
</dbReference>
<evidence type="ECO:0000256" key="7">
    <source>
        <dbReference type="ARBA" id="ARBA00039886"/>
    </source>
</evidence>
<accession>A0A9P0TN15</accession>
<comment type="subcellular location">
    <subcellularLocation>
        <location evidence="1">Nucleus membrane</location>
        <topology evidence="1">Peripheral membrane protein</topology>
        <orientation evidence="1">Cytoplasmic side</orientation>
    </subcellularLocation>
</comment>
<keyword evidence="2 9" id="KW-0479">Metal-binding</keyword>
<evidence type="ECO:0000256" key="3">
    <source>
        <dbReference type="ARBA" id="ARBA00022771"/>
    </source>
</evidence>
<dbReference type="Proteomes" id="UP001152562">
    <property type="component" value="Unassembled WGS sequence"/>
</dbReference>
<evidence type="ECO:0000256" key="4">
    <source>
        <dbReference type="ARBA" id="ARBA00022833"/>
    </source>
</evidence>
<proteinExistence type="predicted"/>